<dbReference type="Pfam" id="PF00171">
    <property type="entry name" value="Aldedh"/>
    <property type="match status" value="1"/>
</dbReference>
<dbReference type="GO" id="GO:0016620">
    <property type="term" value="F:oxidoreductase activity, acting on the aldehyde or oxo group of donors, NAD or NADP as acceptor"/>
    <property type="evidence" value="ECO:0007669"/>
    <property type="project" value="InterPro"/>
</dbReference>
<evidence type="ECO:0000256" key="1">
    <source>
        <dbReference type="ARBA" id="ARBA00023002"/>
    </source>
</evidence>
<dbReference type="InterPro" id="IPR016162">
    <property type="entry name" value="Ald_DH_N"/>
</dbReference>
<keyword evidence="1" id="KW-0560">Oxidoreductase</keyword>
<reference evidence="3" key="1">
    <citation type="submission" date="2020-12" db="EMBL/GenBank/DDBJ databases">
        <title>Pontibaca salina gen. nov., sp. nov., isolated from marine sediment.</title>
        <authorList>
            <person name="Bo J."/>
            <person name="Wang S."/>
            <person name="Song X."/>
            <person name="Du Z."/>
        </authorList>
    </citation>
    <scope>NUCLEOTIDE SEQUENCE</scope>
    <source>
        <strain evidence="3">S1109L</strain>
    </source>
</reference>
<gene>
    <name evidence="3" type="ORF">JAO82_13330</name>
</gene>
<dbReference type="RefSeq" id="WP_198686885.1">
    <property type="nucleotide sequence ID" value="NZ_JAEIJD010000015.1"/>
</dbReference>
<dbReference type="InterPro" id="IPR016163">
    <property type="entry name" value="Ald_DH_C"/>
</dbReference>
<dbReference type="AlphaFoldDB" id="A0A934HU47"/>
<accession>A0A934HU47</accession>
<sequence length="514" mass="54459">MSADPNAARLVVPDPAIATAHMKISRAHWAVRQFGKANRVTVLKVAEAVARAAHVKAGHYADWAVRETGFGVVEHKKLKNELSTLPLLDYYRDLDLVSARILPDTKMVELAKPAGVIFALTPATNPIATLYYKAMLAILSRNAIVFSPHPAARECSLDAAKTLADAAESAGAPAGLIQCVEDPSVPLVQEIMASDKVAVIMATGGGAMVRAAYSSGNPAMGVGPGNAVAYVDPTAKVDATAKRLVDSKSFDNSVLCTNESVVLTLDANRGNMERALRSAGAHLCNASDTDKLRDYLFTDHGFNVAAVGKSATWIADKAGIRVSPSARILVPVITAPGQDDKLFQEKLCPVLTLASAVDFRQAMTIAAQILKRGGGHSAAFHGEAPDRLLQFADMLPVYRVVVNAPCSQGAAGFATHLPPSFMIGTGFAGRSSVGENVGPQHLVHWTRIAYNSDASVPFENFDLSALDSKQPNQPANLHVASRAPVAPNGLPDSDRDMLRQLILEELRGLTGGQK</sequence>
<comment type="caution">
    <text evidence="3">The sequence shown here is derived from an EMBL/GenBank/DDBJ whole genome shotgun (WGS) entry which is preliminary data.</text>
</comment>
<dbReference type="Gene3D" id="3.40.605.10">
    <property type="entry name" value="Aldehyde Dehydrogenase, Chain A, domain 1"/>
    <property type="match status" value="1"/>
</dbReference>
<name>A0A934HU47_9RHOB</name>
<dbReference type="Gene3D" id="3.40.309.10">
    <property type="entry name" value="Aldehyde Dehydrogenase, Chain A, domain 2"/>
    <property type="match status" value="1"/>
</dbReference>
<keyword evidence="4" id="KW-1185">Reference proteome</keyword>
<dbReference type="InterPro" id="IPR016161">
    <property type="entry name" value="Ald_DH/histidinol_DH"/>
</dbReference>
<feature type="domain" description="Aldehyde dehydrogenase" evidence="2">
    <location>
        <begin position="24"/>
        <end position="263"/>
    </location>
</feature>
<dbReference type="PANTHER" id="PTHR11699">
    <property type="entry name" value="ALDEHYDE DEHYDROGENASE-RELATED"/>
    <property type="match status" value="1"/>
</dbReference>
<dbReference type="SUPFAM" id="SSF53720">
    <property type="entry name" value="ALDH-like"/>
    <property type="match status" value="1"/>
</dbReference>
<organism evidence="3 4">
    <name type="scientific">Pontibaca salina</name>
    <dbReference type="NCBI Taxonomy" id="2795731"/>
    <lineage>
        <taxon>Bacteria</taxon>
        <taxon>Pseudomonadati</taxon>
        <taxon>Pseudomonadota</taxon>
        <taxon>Alphaproteobacteria</taxon>
        <taxon>Rhodobacterales</taxon>
        <taxon>Roseobacteraceae</taxon>
        <taxon>Pontibaca</taxon>
    </lineage>
</organism>
<protein>
    <submittedName>
        <fullName evidence="3">Aldehyde dehydrogenase family protein</fullName>
    </submittedName>
</protein>
<dbReference type="EMBL" id="JAEIJD010000015">
    <property type="protein sequence ID" value="MBI6630861.1"/>
    <property type="molecule type" value="Genomic_DNA"/>
</dbReference>
<evidence type="ECO:0000313" key="4">
    <source>
        <dbReference type="Proteomes" id="UP000613255"/>
    </source>
</evidence>
<proteinExistence type="predicted"/>
<evidence type="ECO:0000313" key="3">
    <source>
        <dbReference type="EMBL" id="MBI6630861.1"/>
    </source>
</evidence>
<evidence type="ECO:0000259" key="2">
    <source>
        <dbReference type="Pfam" id="PF00171"/>
    </source>
</evidence>
<dbReference type="Proteomes" id="UP000613255">
    <property type="component" value="Unassembled WGS sequence"/>
</dbReference>
<dbReference type="InterPro" id="IPR015590">
    <property type="entry name" value="Aldehyde_DH_dom"/>
</dbReference>